<dbReference type="Pfam" id="PF00096">
    <property type="entry name" value="zf-C2H2"/>
    <property type="match status" value="1"/>
</dbReference>
<evidence type="ECO:0000313" key="7">
    <source>
        <dbReference type="EMBL" id="EJW01300.1"/>
    </source>
</evidence>
<dbReference type="PROSITE" id="PS00028">
    <property type="entry name" value="ZINC_FINGER_C2H2_1"/>
    <property type="match status" value="2"/>
</dbReference>
<sequence>MIIFNEMAKRVAVSETNSNKFFVEACIKTIHNLKKSIVGFSKVNEINFMDKNIVVFQIEDGDEIKGNGDTPLYITLDDVVLLTFEQLKKISNCDQEIIFKYFATNCQTIKMSKIDRTFENGNLIILKLCQLNQTFFEGLVSYLFKIQSCQKQEKSSLTLDFNNDIYSNSIVNSDESEGLMFSQLDVSDGHKKYEKNYTYQVPQNDSFTSLNSFENPEVNKKTMLLCPDRREWYADPLDSLICGDNLNERFENTQSTPLKIKENLIYDDYIKNSNFQSKKYIQHKNAGVSCSNGARPFVCHFRCCNRAFKRFEHLKRHYRIHTGERPFKCKFPGCQKSFARSDNLNQHLKVHNGGMGNFSGNNGRQYKYLEEN</sequence>
<keyword evidence="4" id="KW-0862">Zinc</keyword>
<evidence type="ECO:0000256" key="3">
    <source>
        <dbReference type="ARBA" id="ARBA00022771"/>
    </source>
</evidence>
<organism evidence="7 8">
    <name type="scientific">Edhazardia aedis (strain USNM 41457)</name>
    <name type="common">Microsporidian parasite</name>
    <dbReference type="NCBI Taxonomy" id="1003232"/>
    <lineage>
        <taxon>Eukaryota</taxon>
        <taxon>Fungi</taxon>
        <taxon>Fungi incertae sedis</taxon>
        <taxon>Microsporidia</taxon>
        <taxon>Edhazardia</taxon>
    </lineage>
</organism>
<dbReference type="OrthoDB" id="654211at2759"/>
<feature type="domain" description="C2H2-type" evidence="6">
    <location>
        <begin position="297"/>
        <end position="326"/>
    </location>
</feature>
<keyword evidence="3 5" id="KW-0863">Zinc-finger</keyword>
<dbReference type="PANTHER" id="PTHR23235">
    <property type="entry name" value="KRUEPPEL-LIKE TRANSCRIPTION FACTOR"/>
    <property type="match status" value="1"/>
</dbReference>
<dbReference type="GO" id="GO:0008270">
    <property type="term" value="F:zinc ion binding"/>
    <property type="evidence" value="ECO:0007669"/>
    <property type="project" value="UniProtKB-KW"/>
</dbReference>
<keyword evidence="1" id="KW-0479">Metal-binding</keyword>
<dbReference type="FunFam" id="3.30.160.60:FF:000125">
    <property type="entry name" value="Putative zinc finger protein 143"/>
    <property type="match status" value="2"/>
</dbReference>
<evidence type="ECO:0000259" key="6">
    <source>
        <dbReference type="PROSITE" id="PS50157"/>
    </source>
</evidence>
<accession>J9DFB9</accession>
<dbReference type="STRING" id="1003232.J9DFB9"/>
<dbReference type="VEuPathDB" id="MicrosporidiaDB:EDEG_00517"/>
<dbReference type="Gene3D" id="3.30.160.60">
    <property type="entry name" value="Classic Zinc Finger"/>
    <property type="match status" value="2"/>
</dbReference>
<keyword evidence="2" id="KW-0677">Repeat</keyword>
<dbReference type="AlphaFoldDB" id="J9DFB9"/>
<name>J9DFB9_EDHAE</name>
<evidence type="ECO:0000256" key="4">
    <source>
        <dbReference type="ARBA" id="ARBA00022833"/>
    </source>
</evidence>
<reference evidence="7 8" key="1">
    <citation type="submission" date="2011-08" db="EMBL/GenBank/DDBJ databases">
        <authorList>
            <person name="Liu Z.J."/>
            <person name="Shi F.L."/>
            <person name="Lu J.Q."/>
            <person name="Li M."/>
            <person name="Wang Z.L."/>
        </authorList>
    </citation>
    <scope>NUCLEOTIDE SEQUENCE [LARGE SCALE GENOMIC DNA]</scope>
    <source>
        <strain evidence="7 8">USNM 41457</strain>
    </source>
</reference>
<reference evidence="8" key="2">
    <citation type="submission" date="2015-07" db="EMBL/GenBank/DDBJ databases">
        <title>Contrasting host-pathogen interactions and genome evolution in two generalist and specialist microsporidian pathogens of mosquitoes.</title>
        <authorList>
            <consortium name="The Broad Institute Genomics Platform"/>
            <consortium name="The Broad Institute Genome Sequencing Center for Infectious Disease"/>
            <person name="Cuomo C.A."/>
            <person name="Sanscrainte N.D."/>
            <person name="Goldberg J.M."/>
            <person name="Heiman D."/>
            <person name="Young S."/>
            <person name="Zeng Q."/>
            <person name="Becnel J.J."/>
            <person name="Birren B.W."/>
        </authorList>
    </citation>
    <scope>NUCLEOTIDE SEQUENCE [LARGE SCALE GENOMIC DNA]</scope>
    <source>
        <strain evidence="8">USNM 41457</strain>
    </source>
</reference>
<dbReference type="EMBL" id="AFBI03000005">
    <property type="protein sequence ID" value="EJW01300.1"/>
    <property type="molecule type" value="Genomic_DNA"/>
</dbReference>
<dbReference type="InParanoid" id="J9DFB9"/>
<gene>
    <name evidence="7" type="ORF">EDEG_00517</name>
</gene>
<dbReference type="Proteomes" id="UP000003163">
    <property type="component" value="Unassembled WGS sequence"/>
</dbReference>
<dbReference type="InterPro" id="IPR036236">
    <property type="entry name" value="Znf_C2H2_sf"/>
</dbReference>
<comment type="caution">
    <text evidence="7">The sequence shown here is derived from an EMBL/GenBank/DDBJ whole genome shotgun (WGS) entry which is preliminary data.</text>
</comment>
<dbReference type="PROSITE" id="PS50157">
    <property type="entry name" value="ZINC_FINGER_C2H2_2"/>
    <property type="match status" value="2"/>
</dbReference>
<dbReference type="InterPro" id="IPR013087">
    <property type="entry name" value="Znf_C2H2_type"/>
</dbReference>
<dbReference type="HOGENOM" id="CLU_743998_0_0_1"/>
<evidence type="ECO:0000256" key="2">
    <source>
        <dbReference type="ARBA" id="ARBA00022737"/>
    </source>
</evidence>
<protein>
    <recommendedName>
        <fullName evidence="6">C2H2-type domain-containing protein</fullName>
    </recommendedName>
</protein>
<proteinExistence type="predicted"/>
<evidence type="ECO:0000256" key="1">
    <source>
        <dbReference type="ARBA" id="ARBA00022723"/>
    </source>
</evidence>
<dbReference type="SMART" id="SM00355">
    <property type="entry name" value="ZnF_C2H2"/>
    <property type="match status" value="2"/>
</dbReference>
<evidence type="ECO:0000256" key="5">
    <source>
        <dbReference type="PROSITE-ProRule" id="PRU00042"/>
    </source>
</evidence>
<evidence type="ECO:0000313" key="8">
    <source>
        <dbReference type="Proteomes" id="UP000003163"/>
    </source>
</evidence>
<keyword evidence="8" id="KW-1185">Reference proteome</keyword>
<feature type="domain" description="C2H2-type" evidence="6">
    <location>
        <begin position="327"/>
        <end position="356"/>
    </location>
</feature>
<dbReference type="SUPFAM" id="SSF57667">
    <property type="entry name" value="beta-beta-alpha zinc fingers"/>
    <property type="match status" value="2"/>
</dbReference>